<feature type="transmembrane region" description="Helical" evidence="4">
    <location>
        <begin position="42"/>
        <end position="64"/>
    </location>
</feature>
<accession>A0A2P2DFB7</accession>
<dbReference type="PANTHER" id="PTHR43531">
    <property type="entry name" value="PROTEIN ICFG"/>
    <property type="match status" value="1"/>
</dbReference>
<dbReference type="Proteomes" id="UP000245206">
    <property type="component" value="Unassembled WGS sequence"/>
</dbReference>
<feature type="transmembrane region" description="Helical" evidence="4">
    <location>
        <begin position="172"/>
        <end position="195"/>
    </location>
</feature>
<sequence>MSIETLWQNGKITVNRIRIVLFFVFFTALLGTKNSMPEAMFYIHLSGTIIMGIYASVCHIWLRYGNPPEWFHKLLIILDIGIHLINTSIDCSMGPMEAKSALNNTAVLLVVFFYLIYSGFLGNPKFVLFNGFLAGFGVILSYFMSVHFGGLIPSEDPNLYIQIGYVGTSAEIIKGIFVMVSGILLSRLIALLISISDKGIEKAKESEYLLNQSLKQKKIIQDAAKNLENSIQSCANYISHTAERLESQAASLEQVTAINTELFSSFESNAKIIDDQNGKITDLFSGSNDLNQMVATISMINQELITIANENKKDTTEIAGVSKKTSEYLDSIKTSFDKVDEINQIVAEIGEKTNLLALNASIEAARAGEVGRGFAVVASEVSKLADFTAKNAKMISDVVSHSRKFIYEASEVSIQTGNLTTNQIKKLEMTTEKVSHMHRLFEKQKSIIFDTINQLTEINDLSSQISFSTKEQISGQTEVNKGIMALENEVNQISNASRSLEQYVEQIRSQSLELLTLSES</sequence>
<dbReference type="GO" id="GO:0006935">
    <property type="term" value="P:chemotaxis"/>
    <property type="evidence" value="ECO:0007669"/>
    <property type="project" value="UniProtKB-KW"/>
</dbReference>
<keyword evidence="7" id="KW-1185">Reference proteome</keyword>
<evidence type="ECO:0000256" key="1">
    <source>
        <dbReference type="ARBA" id="ARBA00022500"/>
    </source>
</evidence>
<proteinExistence type="inferred from homology"/>
<evidence type="ECO:0000256" key="3">
    <source>
        <dbReference type="PROSITE-ProRule" id="PRU00284"/>
    </source>
</evidence>
<dbReference type="InterPro" id="IPR051310">
    <property type="entry name" value="MCP_chemotaxis"/>
</dbReference>
<evidence type="ECO:0000259" key="5">
    <source>
        <dbReference type="PROSITE" id="PS50111"/>
    </source>
</evidence>
<dbReference type="InterPro" id="IPR004089">
    <property type="entry name" value="MCPsignal_dom"/>
</dbReference>
<keyword evidence="4" id="KW-0472">Membrane</keyword>
<dbReference type="SMART" id="SM00283">
    <property type="entry name" value="MA"/>
    <property type="match status" value="1"/>
</dbReference>
<feature type="transmembrane region" description="Helical" evidence="4">
    <location>
        <begin position="101"/>
        <end position="120"/>
    </location>
</feature>
<feature type="domain" description="Methyl-accepting transducer" evidence="5">
    <location>
        <begin position="223"/>
        <end position="474"/>
    </location>
</feature>
<evidence type="ECO:0000313" key="6">
    <source>
        <dbReference type="EMBL" id="GBF43322.1"/>
    </source>
</evidence>
<dbReference type="RefSeq" id="WP_108960270.1">
    <property type="nucleotide sequence ID" value="NZ_BFAZ01000009.1"/>
</dbReference>
<dbReference type="Gene3D" id="1.10.287.950">
    <property type="entry name" value="Methyl-accepting chemotaxis protein"/>
    <property type="match status" value="1"/>
</dbReference>
<evidence type="ECO:0000256" key="4">
    <source>
        <dbReference type="SAM" id="Phobius"/>
    </source>
</evidence>
<comment type="similarity">
    <text evidence="2">Belongs to the methyl-accepting chemotaxis (MCP) protein family.</text>
</comment>
<feature type="transmembrane region" description="Helical" evidence="4">
    <location>
        <begin position="126"/>
        <end position="152"/>
    </location>
</feature>
<evidence type="ECO:0000256" key="2">
    <source>
        <dbReference type="ARBA" id="ARBA00029447"/>
    </source>
</evidence>
<organism evidence="6 7">
    <name type="scientific">Leptospira ellinghausenii</name>
    <dbReference type="NCBI Taxonomy" id="1917822"/>
    <lineage>
        <taxon>Bacteria</taxon>
        <taxon>Pseudomonadati</taxon>
        <taxon>Spirochaetota</taxon>
        <taxon>Spirochaetia</taxon>
        <taxon>Leptospirales</taxon>
        <taxon>Leptospiraceae</taxon>
        <taxon>Leptospira</taxon>
    </lineage>
</organism>
<keyword evidence="4" id="KW-0812">Transmembrane</keyword>
<dbReference type="SUPFAM" id="SSF58104">
    <property type="entry name" value="Methyl-accepting chemotaxis protein (MCP) signaling domain"/>
    <property type="match status" value="1"/>
</dbReference>
<keyword evidence="3" id="KW-0807">Transducer</keyword>
<reference evidence="7" key="1">
    <citation type="journal article" date="2019" name="Microbiol. Immunol.">
        <title>Molecular and phenotypic characterization of Leptospira johnsonii sp. nov., Leptospira ellinghausenii sp. nov. and Leptospira ryugenii sp. nov. isolated from soil and water in Japan.</title>
        <authorList>
            <person name="Masuzawa T."/>
            <person name="Saito M."/>
            <person name="Nakao R."/>
            <person name="Nikaido Y."/>
            <person name="Matsumoto M."/>
            <person name="Ogawa M."/>
            <person name="Yokoyama M."/>
            <person name="Hidaka Y."/>
            <person name="Tomita J."/>
            <person name="Sakakibara K."/>
            <person name="Suzuki K."/>
            <person name="Yasuda S."/>
            <person name="Sato H."/>
            <person name="Yamaguchi M."/>
            <person name="Yoshida S.I."/>
            <person name="Koizumi N."/>
            <person name="Kawamura Y."/>
        </authorList>
    </citation>
    <scope>NUCLEOTIDE SEQUENCE [LARGE SCALE GENOMIC DNA]</scope>
    <source>
        <strain evidence="7">E18</strain>
    </source>
</reference>
<dbReference type="AlphaFoldDB" id="A0A2P2DFB7"/>
<feature type="transmembrane region" description="Helical" evidence="4">
    <location>
        <begin position="12"/>
        <end position="30"/>
    </location>
</feature>
<feature type="transmembrane region" description="Helical" evidence="4">
    <location>
        <begin position="70"/>
        <end position="89"/>
    </location>
</feature>
<dbReference type="Pfam" id="PF00015">
    <property type="entry name" value="MCPsignal"/>
    <property type="match status" value="1"/>
</dbReference>
<name>A0A2P2DFB7_9LEPT</name>
<protein>
    <submittedName>
        <fullName evidence="6">Methyl-accepting chemotaxis protein</fullName>
    </submittedName>
</protein>
<dbReference type="GO" id="GO:0005886">
    <property type="term" value="C:plasma membrane"/>
    <property type="evidence" value="ECO:0007669"/>
    <property type="project" value="TreeGrafter"/>
</dbReference>
<gene>
    <name evidence="6" type="ORF">LPTSP2_26190</name>
</gene>
<dbReference type="PRINTS" id="PR00260">
    <property type="entry name" value="CHEMTRNSDUCR"/>
</dbReference>
<dbReference type="PANTHER" id="PTHR43531:SF11">
    <property type="entry name" value="METHYL-ACCEPTING CHEMOTAXIS PROTEIN 3"/>
    <property type="match status" value="1"/>
</dbReference>
<dbReference type="OrthoDB" id="354666at2"/>
<keyword evidence="4" id="KW-1133">Transmembrane helix</keyword>
<dbReference type="InterPro" id="IPR004090">
    <property type="entry name" value="Chemotax_Me-accpt_rcpt"/>
</dbReference>
<evidence type="ECO:0000313" key="7">
    <source>
        <dbReference type="Proteomes" id="UP000245206"/>
    </source>
</evidence>
<dbReference type="EMBL" id="BFAZ01000009">
    <property type="protein sequence ID" value="GBF43322.1"/>
    <property type="molecule type" value="Genomic_DNA"/>
</dbReference>
<comment type="caution">
    <text evidence="6">The sequence shown here is derived from an EMBL/GenBank/DDBJ whole genome shotgun (WGS) entry which is preliminary data.</text>
</comment>
<keyword evidence="1" id="KW-0145">Chemotaxis</keyword>
<dbReference type="GO" id="GO:0004888">
    <property type="term" value="F:transmembrane signaling receptor activity"/>
    <property type="evidence" value="ECO:0007669"/>
    <property type="project" value="InterPro"/>
</dbReference>
<dbReference type="GO" id="GO:0007165">
    <property type="term" value="P:signal transduction"/>
    <property type="evidence" value="ECO:0007669"/>
    <property type="project" value="UniProtKB-KW"/>
</dbReference>
<dbReference type="PROSITE" id="PS50111">
    <property type="entry name" value="CHEMOTAXIS_TRANSDUC_2"/>
    <property type="match status" value="1"/>
</dbReference>